<evidence type="ECO:0000313" key="5">
    <source>
        <dbReference type="EMBL" id="GBG22804.1"/>
    </source>
</evidence>
<evidence type="ECO:0000259" key="4">
    <source>
        <dbReference type="Pfam" id="PF12770"/>
    </source>
</evidence>
<dbReference type="PANTHER" id="PTHR10098">
    <property type="entry name" value="RAPSYN-RELATED"/>
    <property type="match status" value="1"/>
</dbReference>
<feature type="transmembrane region" description="Helical" evidence="3">
    <location>
        <begin position="12"/>
        <end position="35"/>
    </location>
</feature>
<protein>
    <submittedName>
        <fullName evidence="5">TPR repeat-containing protein</fullName>
    </submittedName>
</protein>
<dbReference type="InterPro" id="IPR019734">
    <property type="entry name" value="TPR_rpt"/>
</dbReference>
<dbReference type="OrthoDB" id="443153at2"/>
<proteinExistence type="predicted"/>
<dbReference type="RefSeq" id="WP_109012848.1">
    <property type="nucleotide sequence ID" value="NZ_BDUD01000002.1"/>
</dbReference>
<dbReference type="PROSITE" id="PS50005">
    <property type="entry name" value="TPR"/>
    <property type="match status" value="3"/>
</dbReference>
<feature type="repeat" description="TPR" evidence="1">
    <location>
        <begin position="254"/>
        <end position="287"/>
    </location>
</feature>
<keyword evidence="3" id="KW-0472">Membrane</keyword>
<keyword evidence="6" id="KW-1185">Reference proteome</keyword>
<evidence type="ECO:0000313" key="6">
    <source>
        <dbReference type="Proteomes" id="UP000245124"/>
    </source>
</evidence>
<evidence type="ECO:0000256" key="2">
    <source>
        <dbReference type="SAM" id="Coils"/>
    </source>
</evidence>
<feature type="repeat" description="TPR" evidence="1">
    <location>
        <begin position="294"/>
        <end position="327"/>
    </location>
</feature>
<keyword evidence="3" id="KW-1133">Transmembrane helix</keyword>
<dbReference type="InterPro" id="IPR011990">
    <property type="entry name" value="TPR-like_helical_dom_sf"/>
</dbReference>
<evidence type="ECO:0000256" key="1">
    <source>
        <dbReference type="PROSITE-ProRule" id="PRU00339"/>
    </source>
</evidence>
<keyword evidence="2" id="KW-0175">Coiled coil</keyword>
<reference evidence="5 6" key="1">
    <citation type="submission" date="2017-06" db="EMBL/GenBank/DDBJ databases">
        <title>Genome sequencing of cyanobaciteial culture collection at National Institute for Environmental Studies (NIES).</title>
        <authorList>
            <person name="Hirose Y."/>
            <person name="Shimura Y."/>
            <person name="Fujisawa T."/>
            <person name="Nakamura Y."/>
            <person name="Kawachi M."/>
        </authorList>
    </citation>
    <scope>NUCLEOTIDE SEQUENCE [LARGE SCALE GENOMIC DNA]</scope>
    <source>
        <strain evidence="5 6">NIES-4072</strain>
    </source>
</reference>
<keyword evidence="1" id="KW-0802">TPR repeat</keyword>
<dbReference type="Pfam" id="PF13176">
    <property type="entry name" value="TPR_7"/>
    <property type="match status" value="1"/>
</dbReference>
<feature type="coiled-coil region" evidence="2">
    <location>
        <begin position="307"/>
        <end position="334"/>
    </location>
</feature>
<dbReference type="SUPFAM" id="SSF48452">
    <property type="entry name" value="TPR-like"/>
    <property type="match status" value="2"/>
</dbReference>
<dbReference type="PANTHER" id="PTHR10098:SF108">
    <property type="entry name" value="TETRATRICOPEPTIDE REPEAT PROTEIN 28"/>
    <property type="match status" value="1"/>
</dbReference>
<dbReference type="InterPro" id="IPR024983">
    <property type="entry name" value="CHAT_dom"/>
</dbReference>
<accession>A0A2R5G4U1</accession>
<gene>
    <name evidence="5" type="ORF">NIES4072_65160</name>
</gene>
<name>A0A2R5G4U1_NOSCO</name>
<dbReference type="Gene3D" id="1.25.40.10">
    <property type="entry name" value="Tetratricopeptide repeat domain"/>
    <property type="match status" value="2"/>
</dbReference>
<dbReference type="Proteomes" id="UP000245124">
    <property type="component" value="Unassembled WGS sequence"/>
</dbReference>
<organism evidence="5 6">
    <name type="scientific">Nostoc commune NIES-4072</name>
    <dbReference type="NCBI Taxonomy" id="2005467"/>
    <lineage>
        <taxon>Bacteria</taxon>
        <taxon>Bacillati</taxon>
        <taxon>Cyanobacteriota</taxon>
        <taxon>Cyanophyceae</taxon>
        <taxon>Nostocales</taxon>
        <taxon>Nostocaceae</taxon>
        <taxon>Nostoc</taxon>
    </lineage>
</organism>
<dbReference type="SMART" id="SM00028">
    <property type="entry name" value="TPR"/>
    <property type="match status" value="7"/>
</dbReference>
<evidence type="ECO:0000256" key="3">
    <source>
        <dbReference type="SAM" id="Phobius"/>
    </source>
</evidence>
<dbReference type="Pfam" id="PF12770">
    <property type="entry name" value="CHAT"/>
    <property type="match status" value="1"/>
</dbReference>
<feature type="repeat" description="TPR" evidence="1">
    <location>
        <begin position="167"/>
        <end position="200"/>
    </location>
</feature>
<sequence length="807" mass="88940">MQFLTLNKNKSVFSLIALNCLITLQLAFFLAIPGWTQTIDDNRLYQANLLLGLGIRQHQTAQFAEAIASLDKALQLFRQNKNAVGEANTLSILGKIYFTLGQYKRAVDCYQQQRNVLLALGDRAGEAKALDDLSNTYIYQGNGNEAKKLHDLAQKIRKDIGNPQGEAAFLGNIGLAYESQGKFPQAIATYQQQLAIAQKSNDVVNINNSFNRLAQVYQSQGQYQQLMQLYQQQLAMATPAAGIAQQNQDRVRVADLLSQLAQVYKSQGQYLQAIEIYQQQLSTIRNLKDSLGEINSLSNLGGTYRQSGQYEQALEMYQQQLAIARNKNEQLQTGVALNNIGLTLLQAGKLSVAEKTLVDVTKVWELIRAKVGNNINYVQEQAATYRIWQQLLIAQNQPEAALEMAERSKSWSIAQLLGMRLSSEPAWAAAKTAPPELNPPTIDQIRQIAKQQNATLIEYSIIPDEGLYVWVVQPSGDVRFRRIDIKSQPTIYPVSSIADVVASIGEAIQIKGKSEASAKANIQTNPLLQLHQLLIKPIADLLPKETASRLIFITQQELSLVPFAALVDISGKYLIEKHTIVTVPAIQVLALTHKQQRGFAKNNALVVGNPSMPRIALFIGQPPQPLAPLVNAEQEAIEIAELLKAKPLIANQATKKTVLQQLKKAQTVHLATYGIIDSIKRQGIPGVIALAPGDGDNGVLSAAEILDLKLKTTLFLISATEVTKSQITSDGISGLSLSLISAGVPSVIMPLWSSPEVPTTFFMTEFYNQLNQTGDKAKALRQAMLKTKEQYPNPRDWAGFMLIGERK</sequence>
<dbReference type="EMBL" id="BDUD01000002">
    <property type="protein sequence ID" value="GBG22804.1"/>
    <property type="molecule type" value="Genomic_DNA"/>
</dbReference>
<dbReference type="Pfam" id="PF13424">
    <property type="entry name" value="TPR_12"/>
    <property type="match status" value="3"/>
</dbReference>
<comment type="caution">
    <text evidence="5">The sequence shown here is derived from an EMBL/GenBank/DDBJ whole genome shotgun (WGS) entry which is preliminary data.</text>
</comment>
<feature type="domain" description="CHAT" evidence="4">
    <location>
        <begin position="526"/>
        <end position="805"/>
    </location>
</feature>
<keyword evidence="3" id="KW-0812">Transmembrane</keyword>
<dbReference type="AlphaFoldDB" id="A0A2R5G4U1"/>